<protein>
    <submittedName>
        <fullName evidence="1">Acetamidase/formamidase</fullName>
    </submittedName>
</protein>
<keyword evidence="2" id="KW-1185">Reference proteome</keyword>
<sequence>MTTYHVKPEKQTLHGSFSKSFKPILTINSGDTIRYSTLDALWGLEPFHTTGNRSIFETKELKENSGHALCGPIAINGAKPGMVLMIKINEIRPGYWGWSFAGGTNQFKKRLGLEEQDTYHLNWELDTKNMIGVSQFNHRVSLSPFMGTMGMTPNEPGIHSTIPPRFCGGNIDCKELVEGSILYLPIPVSGGMFSVGDGHALQGDGEVSTQAIECPMEVVDLTFTLIDELNISMPRANTPAGWITFGFHEDLDEACFIALEGMLDLMEELYGYSRKEAYTLASITVNMRITQIVNGTKGVHAILPHDSFIN</sequence>
<evidence type="ECO:0000313" key="1">
    <source>
        <dbReference type="EMBL" id="RCW63947.1"/>
    </source>
</evidence>
<comment type="caution">
    <text evidence="1">The sequence shown here is derived from an EMBL/GenBank/DDBJ whole genome shotgun (WGS) entry which is preliminary data.</text>
</comment>
<dbReference type="GO" id="GO:0016811">
    <property type="term" value="F:hydrolase activity, acting on carbon-nitrogen (but not peptide) bonds, in linear amides"/>
    <property type="evidence" value="ECO:0007669"/>
    <property type="project" value="InterPro"/>
</dbReference>
<dbReference type="PANTHER" id="PTHR31891:SF1">
    <property type="entry name" value="FORMAMIDASE C869.04-RELATED"/>
    <property type="match status" value="1"/>
</dbReference>
<dbReference type="Proteomes" id="UP000252585">
    <property type="component" value="Unassembled WGS sequence"/>
</dbReference>
<dbReference type="EMBL" id="QPJJ01000015">
    <property type="protein sequence ID" value="RCW63947.1"/>
    <property type="molecule type" value="Genomic_DNA"/>
</dbReference>
<accession>A0A368XBY0</accession>
<dbReference type="RefSeq" id="WP_114354081.1">
    <property type="nucleotide sequence ID" value="NZ_QPJJ01000015.1"/>
</dbReference>
<reference evidence="1 2" key="1">
    <citation type="submission" date="2018-07" db="EMBL/GenBank/DDBJ databases">
        <title>Genomic Encyclopedia of Type Strains, Phase IV (KMG-IV): sequencing the most valuable type-strain genomes for metagenomic binning, comparative biology and taxonomic classification.</title>
        <authorList>
            <person name="Goeker M."/>
        </authorList>
    </citation>
    <scope>NUCLEOTIDE SEQUENCE [LARGE SCALE GENOMIC DNA]</scope>
    <source>
        <strain evidence="1 2">DSM 27696</strain>
    </source>
</reference>
<dbReference type="SUPFAM" id="SSF141130">
    <property type="entry name" value="Acetamidase/Formamidase-like"/>
    <property type="match status" value="1"/>
</dbReference>
<name>A0A368XBY0_9BACI</name>
<evidence type="ECO:0000313" key="2">
    <source>
        <dbReference type="Proteomes" id="UP000252585"/>
    </source>
</evidence>
<dbReference type="AlphaFoldDB" id="A0A368XBY0"/>
<dbReference type="OrthoDB" id="9811740at2"/>
<dbReference type="Pfam" id="PF03069">
    <property type="entry name" value="FmdA_AmdA"/>
    <property type="match status" value="2"/>
</dbReference>
<dbReference type="Gene3D" id="2.60.120.580">
    <property type="entry name" value="Acetamidase/Formamidase-like domains"/>
    <property type="match status" value="1"/>
</dbReference>
<dbReference type="InterPro" id="IPR004304">
    <property type="entry name" value="FmdA_AmdA"/>
</dbReference>
<dbReference type="Gene3D" id="3.10.28.20">
    <property type="entry name" value="Acetamidase/Formamidase-like domains"/>
    <property type="match status" value="1"/>
</dbReference>
<proteinExistence type="predicted"/>
<gene>
    <name evidence="1" type="ORF">DFR57_11572</name>
</gene>
<dbReference type="PANTHER" id="PTHR31891">
    <property type="entry name" value="FORMAMIDASE C869.04-RELATED"/>
    <property type="match status" value="1"/>
</dbReference>
<organism evidence="1 2">
    <name type="scientific">Saliterribacillus persicus</name>
    <dbReference type="NCBI Taxonomy" id="930114"/>
    <lineage>
        <taxon>Bacteria</taxon>
        <taxon>Bacillati</taxon>
        <taxon>Bacillota</taxon>
        <taxon>Bacilli</taxon>
        <taxon>Bacillales</taxon>
        <taxon>Bacillaceae</taxon>
        <taxon>Saliterribacillus</taxon>
    </lineage>
</organism>